<keyword evidence="4" id="KW-1185">Reference proteome</keyword>
<dbReference type="Proteomes" id="UP000204042">
    <property type="component" value="Genome"/>
</dbReference>
<reference evidence="2 4" key="1">
    <citation type="journal article" date="2010" name="Arch. Virol.">
        <title>Two new 'legumoviruses' (genus Begomovirus) naturally infecting soybean in Nigeria.</title>
        <authorList>
            <person name="Alabi O.J."/>
            <person name="Kumar P.L."/>
            <person name="Mgbechi-Ezeri J.U."/>
            <person name="Naidu R.A."/>
        </authorList>
    </citation>
    <scope>NUCLEOTIDE SEQUENCE [LARGE SCALE GENOMIC DNA]</scope>
    <source>
        <strain evidence="3">Cs1</strain>
        <strain evidence="2">Sb19</strain>
    </source>
</reference>
<dbReference type="Pfam" id="PF08464">
    <property type="entry name" value="Gemini_AC4_5_2"/>
    <property type="match status" value="1"/>
</dbReference>
<evidence type="ECO:0000313" key="3">
    <source>
        <dbReference type="EMBL" id="ADG36429.1"/>
    </source>
</evidence>
<proteinExistence type="predicted"/>
<name>D6MTW5_9GEMI</name>
<gene>
    <name evidence="2" type="primary">AC4_5_2</name>
</gene>
<accession>D6MTW5</accession>
<protein>
    <submittedName>
        <fullName evidence="2">Uncharacterized protein AC4_5_2</fullName>
    </submittedName>
</protein>
<dbReference type="EMBL" id="GQ472987">
    <property type="protein sequence ID" value="ADG36429.1"/>
    <property type="molecule type" value="Genomic_DNA"/>
</dbReference>
<evidence type="ECO:0000259" key="1">
    <source>
        <dbReference type="Pfam" id="PF08464"/>
    </source>
</evidence>
<sequence>MCQSGPTSNIGTAENCTRVTNVMLGVIRLDLTRPFTAEGHIWTPPHPVHHGLPIHGPILPGPLLVGPGDGSGHGTWTVEVQPPPNLRQRCRNYDIGVSLHDISFRE</sequence>
<organism evidence="2 4">
    <name type="scientific">Soybean chlorotic blotch virus</name>
    <dbReference type="NCBI Taxonomy" id="761702"/>
    <lineage>
        <taxon>Viruses</taxon>
        <taxon>Monodnaviria</taxon>
        <taxon>Shotokuvirae</taxon>
        <taxon>Cressdnaviricota</taxon>
        <taxon>Repensiviricetes</taxon>
        <taxon>Geplafuvirales</taxon>
        <taxon>Geminiviridae</taxon>
        <taxon>Begomovirus</taxon>
        <taxon>Begomovirus glycinepallidi</taxon>
    </lineage>
</organism>
<dbReference type="InterPro" id="IPR013671">
    <property type="entry name" value="Gemini_AC4/5_cons-dom"/>
</dbReference>
<evidence type="ECO:0000313" key="2">
    <source>
        <dbReference type="EMBL" id="ADG36420.1"/>
    </source>
</evidence>
<dbReference type="RefSeq" id="YP_003622554.1">
    <property type="nucleotide sequence ID" value="NC_014141.1"/>
</dbReference>
<dbReference type="GeneID" id="9121950"/>
<evidence type="ECO:0000313" key="4">
    <source>
        <dbReference type="Proteomes" id="UP000204042"/>
    </source>
</evidence>
<dbReference type="OrthoDB" id="13982at10239"/>
<feature type="domain" description="Geminivirus AC4/5 conserved" evidence="1">
    <location>
        <begin position="19"/>
        <end position="61"/>
    </location>
</feature>
<dbReference type="KEGG" id="vg:9121950"/>
<dbReference type="EMBL" id="GQ472985">
    <property type="protein sequence ID" value="ADG36420.1"/>
    <property type="molecule type" value="Genomic_DNA"/>
</dbReference>